<evidence type="ECO:0000256" key="8">
    <source>
        <dbReference type="ARBA" id="ARBA00022884"/>
    </source>
</evidence>
<dbReference type="InterPro" id="IPR036389">
    <property type="entry name" value="RNase_III_sf"/>
</dbReference>
<feature type="binding site" evidence="9">
    <location>
        <position position="54"/>
    </location>
    <ligand>
        <name>Mg(2+)</name>
        <dbReference type="ChEBI" id="CHEBI:18420"/>
    </ligand>
</feature>
<keyword evidence="7 9" id="KW-0378">Hydrolase</keyword>
<evidence type="ECO:0000256" key="2">
    <source>
        <dbReference type="ARBA" id="ARBA00010183"/>
    </source>
</evidence>
<dbReference type="SMART" id="SM00535">
    <property type="entry name" value="RIBOc"/>
    <property type="match status" value="1"/>
</dbReference>
<keyword evidence="6 9" id="KW-0255">Endonuclease</keyword>
<organism evidence="12">
    <name type="scientific">Bellilinea caldifistulae</name>
    <dbReference type="NCBI Taxonomy" id="360411"/>
    <lineage>
        <taxon>Bacteria</taxon>
        <taxon>Bacillati</taxon>
        <taxon>Chloroflexota</taxon>
        <taxon>Anaerolineae</taxon>
        <taxon>Anaerolineales</taxon>
        <taxon>Anaerolineaceae</taxon>
        <taxon>Bellilinea</taxon>
    </lineage>
</organism>
<name>A0A7C4Q490_9CHLR</name>
<reference evidence="12" key="1">
    <citation type="journal article" date="2020" name="mSystems">
        <title>Genome- and Community-Level Interaction Insights into Carbon Utilization and Element Cycling Functions of Hydrothermarchaeota in Hydrothermal Sediment.</title>
        <authorList>
            <person name="Zhou Z."/>
            <person name="Liu Y."/>
            <person name="Xu W."/>
            <person name="Pan J."/>
            <person name="Luo Z.H."/>
            <person name="Li M."/>
        </authorList>
    </citation>
    <scope>NUCLEOTIDE SEQUENCE [LARGE SCALE GENOMIC DNA]</scope>
    <source>
        <strain evidence="12">SpSt-556</strain>
    </source>
</reference>
<feature type="binding site" evidence="9">
    <location>
        <position position="127"/>
    </location>
    <ligand>
        <name>Mg(2+)</name>
        <dbReference type="ChEBI" id="CHEBI:18420"/>
    </ligand>
</feature>
<comment type="catalytic activity">
    <reaction evidence="1 9">
        <text>Endonucleolytic cleavage to 5'-phosphomonoester.</text>
        <dbReference type="EC" id="3.1.26.3"/>
    </reaction>
</comment>
<dbReference type="GO" id="GO:0003725">
    <property type="term" value="F:double-stranded RNA binding"/>
    <property type="evidence" value="ECO:0007669"/>
    <property type="project" value="TreeGrafter"/>
</dbReference>
<keyword evidence="9" id="KW-0963">Cytoplasm</keyword>
<keyword evidence="5 9" id="KW-0540">Nuclease</keyword>
<dbReference type="EMBL" id="DSXR01000052">
    <property type="protein sequence ID" value="HGS87012.1"/>
    <property type="molecule type" value="Genomic_DNA"/>
</dbReference>
<feature type="active site" evidence="9">
    <location>
        <position position="130"/>
    </location>
</feature>
<gene>
    <name evidence="9 12" type="primary">rnc</name>
    <name evidence="12" type="ORF">ENT17_05270</name>
</gene>
<keyword evidence="3 9" id="KW-0698">rRNA processing</keyword>
<dbReference type="GO" id="GO:0006364">
    <property type="term" value="P:rRNA processing"/>
    <property type="evidence" value="ECO:0007669"/>
    <property type="project" value="UniProtKB-UniRule"/>
</dbReference>
<keyword evidence="9" id="KW-0460">Magnesium</keyword>
<dbReference type="Pfam" id="PF14622">
    <property type="entry name" value="Ribonucleas_3_3"/>
    <property type="match status" value="1"/>
</dbReference>
<dbReference type="InterPro" id="IPR000999">
    <property type="entry name" value="RNase_III_dom"/>
</dbReference>
<evidence type="ECO:0000256" key="7">
    <source>
        <dbReference type="ARBA" id="ARBA00022801"/>
    </source>
</evidence>
<evidence type="ECO:0000256" key="4">
    <source>
        <dbReference type="ARBA" id="ARBA00022664"/>
    </source>
</evidence>
<dbReference type="Gene3D" id="1.10.1520.10">
    <property type="entry name" value="Ribonuclease III domain"/>
    <property type="match status" value="1"/>
</dbReference>
<dbReference type="EC" id="3.1.26.3" evidence="9"/>
<comment type="subcellular location">
    <subcellularLocation>
        <location evidence="9">Cytoplasm</location>
    </subcellularLocation>
</comment>
<feature type="active site" evidence="9">
    <location>
        <position position="58"/>
    </location>
</feature>
<dbReference type="GO" id="GO:0046872">
    <property type="term" value="F:metal ion binding"/>
    <property type="evidence" value="ECO:0007669"/>
    <property type="project" value="UniProtKB-KW"/>
</dbReference>
<comment type="caution">
    <text evidence="12">The sequence shown here is derived from an EMBL/GenBank/DDBJ whole genome shotgun (WGS) entry which is preliminary data.</text>
</comment>
<evidence type="ECO:0000259" key="11">
    <source>
        <dbReference type="PROSITE" id="PS50142"/>
    </source>
</evidence>
<dbReference type="PROSITE" id="PS00517">
    <property type="entry name" value="RNASE_3_1"/>
    <property type="match status" value="1"/>
</dbReference>
<dbReference type="AlphaFoldDB" id="A0A7C4Q490"/>
<evidence type="ECO:0000256" key="1">
    <source>
        <dbReference type="ARBA" id="ARBA00000109"/>
    </source>
</evidence>
<proteinExistence type="inferred from homology"/>
<evidence type="ECO:0000256" key="6">
    <source>
        <dbReference type="ARBA" id="ARBA00022759"/>
    </source>
</evidence>
<dbReference type="GO" id="GO:0019843">
    <property type="term" value="F:rRNA binding"/>
    <property type="evidence" value="ECO:0007669"/>
    <property type="project" value="UniProtKB-KW"/>
</dbReference>
<keyword evidence="9" id="KW-0819">tRNA processing</keyword>
<evidence type="ECO:0000259" key="10">
    <source>
        <dbReference type="PROSITE" id="PS50137"/>
    </source>
</evidence>
<keyword evidence="8 9" id="KW-0694">RNA-binding</keyword>
<dbReference type="PROSITE" id="PS50137">
    <property type="entry name" value="DS_RBD"/>
    <property type="match status" value="1"/>
</dbReference>
<dbReference type="GO" id="GO:0005737">
    <property type="term" value="C:cytoplasm"/>
    <property type="evidence" value="ECO:0007669"/>
    <property type="project" value="UniProtKB-SubCell"/>
</dbReference>
<dbReference type="GO" id="GO:0006397">
    <property type="term" value="P:mRNA processing"/>
    <property type="evidence" value="ECO:0007669"/>
    <property type="project" value="UniProtKB-UniRule"/>
</dbReference>
<accession>A0A7C4Q490</accession>
<evidence type="ECO:0000313" key="12">
    <source>
        <dbReference type="EMBL" id="HGS87012.1"/>
    </source>
</evidence>
<dbReference type="CDD" id="cd10845">
    <property type="entry name" value="DSRM_RNAse_III_family"/>
    <property type="match status" value="1"/>
</dbReference>
<evidence type="ECO:0000256" key="9">
    <source>
        <dbReference type="HAMAP-Rule" id="MF_00104"/>
    </source>
</evidence>
<keyword evidence="4 9" id="KW-0507">mRNA processing</keyword>
<dbReference type="SUPFAM" id="SSF69065">
    <property type="entry name" value="RNase III domain-like"/>
    <property type="match status" value="1"/>
</dbReference>
<dbReference type="PANTHER" id="PTHR11207:SF0">
    <property type="entry name" value="RIBONUCLEASE 3"/>
    <property type="match status" value="1"/>
</dbReference>
<evidence type="ECO:0000256" key="3">
    <source>
        <dbReference type="ARBA" id="ARBA00022552"/>
    </source>
</evidence>
<dbReference type="CDD" id="cd00593">
    <property type="entry name" value="RIBOc"/>
    <property type="match status" value="1"/>
</dbReference>
<feature type="domain" description="DRBM" evidence="10">
    <location>
        <begin position="168"/>
        <end position="237"/>
    </location>
</feature>
<keyword evidence="9" id="KW-0699">rRNA-binding</keyword>
<dbReference type="SUPFAM" id="SSF54768">
    <property type="entry name" value="dsRNA-binding domain-like"/>
    <property type="match status" value="1"/>
</dbReference>
<dbReference type="NCBIfam" id="TIGR02191">
    <property type="entry name" value="RNaseIII"/>
    <property type="match status" value="1"/>
</dbReference>
<dbReference type="HAMAP" id="MF_00104">
    <property type="entry name" value="RNase_III"/>
    <property type="match status" value="1"/>
</dbReference>
<comment type="subunit">
    <text evidence="9">Homodimer.</text>
</comment>
<feature type="domain" description="RNase III" evidence="11">
    <location>
        <begin position="13"/>
        <end position="141"/>
    </location>
</feature>
<evidence type="ECO:0000256" key="5">
    <source>
        <dbReference type="ARBA" id="ARBA00022722"/>
    </source>
</evidence>
<dbReference type="SMART" id="SM00358">
    <property type="entry name" value="DSRM"/>
    <property type="match status" value="1"/>
</dbReference>
<dbReference type="Gene3D" id="3.30.160.20">
    <property type="match status" value="1"/>
</dbReference>
<comment type="similarity">
    <text evidence="2">Belongs to the ribonuclease III family.</text>
</comment>
<dbReference type="GO" id="GO:0004525">
    <property type="term" value="F:ribonuclease III activity"/>
    <property type="evidence" value="ECO:0007669"/>
    <property type="project" value="UniProtKB-UniRule"/>
</dbReference>
<dbReference type="PANTHER" id="PTHR11207">
    <property type="entry name" value="RIBONUCLEASE III"/>
    <property type="match status" value="1"/>
</dbReference>
<dbReference type="GO" id="GO:0008033">
    <property type="term" value="P:tRNA processing"/>
    <property type="evidence" value="ECO:0007669"/>
    <property type="project" value="UniProtKB-KW"/>
</dbReference>
<protein>
    <recommendedName>
        <fullName evidence="9">Ribonuclease 3</fullName>
        <ecNumber evidence="9">3.1.26.3</ecNumber>
    </recommendedName>
    <alternativeName>
        <fullName evidence="9">Ribonuclease III</fullName>
        <shortName evidence="9">RNase III</shortName>
    </alternativeName>
</protein>
<comment type="function">
    <text evidence="9">Digests double-stranded RNA. Involved in the processing of primary rRNA transcript to yield the immediate precursors to the large and small rRNAs (23S and 16S). Processes some mRNAs, and tRNAs when they are encoded in the rRNA operon. Processes pre-crRNA and tracrRNA of type II CRISPR loci if present in the organism.</text>
</comment>
<dbReference type="FunFam" id="1.10.1520.10:FF:000001">
    <property type="entry name" value="Ribonuclease 3"/>
    <property type="match status" value="1"/>
</dbReference>
<dbReference type="Pfam" id="PF00035">
    <property type="entry name" value="dsrm"/>
    <property type="match status" value="1"/>
</dbReference>
<feature type="binding site" evidence="9">
    <location>
        <position position="130"/>
    </location>
    <ligand>
        <name>Mg(2+)</name>
        <dbReference type="ChEBI" id="CHEBI:18420"/>
    </ligand>
</feature>
<comment type="cofactor">
    <cofactor evidence="9">
        <name>Mg(2+)</name>
        <dbReference type="ChEBI" id="CHEBI:18420"/>
    </cofactor>
</comment>
<dbReference type="PROSITE" id="PS50142">
    <property type="entry name" value="RNASE_3_2"/>
    <property type="match status" value="1"/>
</dbReference>
<dbReference type="GO" id="GO:0010468">
    <property type="term" value="P:regulation of gene expression"/>
    <property type="evidence" value="ECO:0007669"/>
    <property type="project" value="TreeGrafter"/>
</dbReference>
<dbReference type="InterPro" id="IPR014720">
    <property type="entry name" value="dsRBD_dom"/>
</dbReference>
<dbReference type="InterPro" id="IPR011907">
    <property type="entry name" value="RNase_III"/>
</dbReference>
<keyword evidence="9" id="KW-0479">Metal-binding</keyword>
<sequence length="239" mass="26773">MENGDLHFVQESPEQLAARLGLEFNDPLLLHRSLTHRSYLNEHPEALEDNERLEFLGDAVLDFVVGAWLYHHYPEMPEGDLTRMRSALVHTEQLADFARQINLGNAMRLGRGESQAGGRERSALLCDTFEAFIGAIYLDGGIEKVEKFLFPFLETASEDILINRKNEDPKSLLQEWAQSQGFYAPQYVTRSEQGPDHSKQFEVAVIIGGEVYAEGVGPSKQAAAKNAARKALEKLGLVF</sequence>